<dbReference type="InterPro" id="IPR050950">
    <property type="entry name" value="HTH-type_LysR_regulators"/>
</dbReference>
<reference evidence="7" key="1">
    <citation type="submission" date="2017-02" db="EMBL/GenBank/DDBJ databases">
        <authorList>
            <person name="Dridi B."/>
        </authorList>
    </citation>
    <scope>NUCLEOTIDE SEQUENCE [LARGE SCALE GENOMIC DNA]</scope>
    <source>
        <strain evidence="7">bH819</strain>
    </source>
</reference>
<proteinExistence type="inferred from homology"/>
<dbReference type="GO" id="GO:0003677">
    <property type="term" value="F:DNA binding"/>
    <property type="evidence" value="ECO:0007669"/>
    <property type="project" value="UniProtKB-KW"/>
</dbReference>
<organism evidence="6 7">
    <name type="scientific">Vagococcus fluvialis bH819</name>
    <dbReference type="NCBI Taxonomy" id="1255619"/>
    <lineage>
        <taxon>Bacteria</taxon>
        <taxon>Bacillati</taxon>
        <taxon>Bacillota</taxon>
        <taxon>Bacilli</taxon>
        <taxon>Lactobacillales</taxon>
        <taxon>Enterococcaceae</taxon>
        <taxon>Vagococcus</taxon>
    </lineage>
</organism>
<dbReference type="Pfam" id="PF00126">
    <property type="entry name" value="HTH_1"/>
    <property type="match status" value="1"/>
</dbReference>
<dbReference type="RefSeq" id="WP_086951910.1">
    <property type="nucleotide sequence ID" value="NZ_FWFD01000014.1"/>
</dbReference>
<evidence type="ECO:0000256" key="4">
    <source>
        <dbReference type="ARBA" id="ARBA00023163"/>
    </source>
</evidence>
<dbReference type="AlphaFoldDB" id="A0A1X6WPT9"/>
<dbReference type="PROSITE" id="PS50931">
    <property type="entry name" value="HTH_LYSR"/>
    <property type="match status" value="1"/>
</dbReference>
<evidence type="ECO:0000256" key="2">
    <source>
        <dbReference type="ARBA" id="ARBA00023015"/>
    </source>
</evidence>
<keyword evidence="2" id="KW-0805">Transcription regulation</keyword>
<dbReference type="CDD" id="cd05466">
    <property type="entry name" value="PBP2_LTTR_substrate"/>
    <property type="match status" value="1"/>
</dbReference>
<dbReference type="InterPro" id="IPR036390">
    <property type="entry name" value="WH_DNA-bd_sf"/>
</dbReference>
<keyword evidence="7" id="KW-1185">Reference proteome</keyword>
<evidence type="ECO:0000256" key="3">
    <source>
        <dbReference type="ARBA" id="ARBA00023125"/>
    </source>
</evidence>
<dbReference type="Gene3D" id="1.10.10.10">
    <property type="entry name" value="Winged helix-like DNA-binding domain superfamily/Winged helix DNA-binding domain"/>
    <property type="match status" value="1"/>
</dbReference>
<keyword evidence="3" id="KW-0238">DNA-binding</keyword>
<dbReference type="InterPro" id="IPR000847">
    <property type="entry name" value="LysR_HTH_N"/>
</dbReference>
<dbReference type="PANTHER" id="PTHR30419:SF28">
    <property type="entry name" value="HTH-TYPE TRANSCRIPTIONAL REGULATOR BSDA"/>
    <property type="match status" value="1"/>
</dbReference>
<evidence type="ECO:0000313" key="6">
    <source>
        <dbReference type="EMBL" id="SLM86277.1"/>
    </source>
</evidence>
<dbReference type="Proteomes" id="UP000195918">
    <property type="component" value="Unassembled WGS sequence"/>
</dbReference>
<dbReference type="Pfam" id="PF03466">
    <property type="entry name" value="LysR_substrate"/>
    <property type="match status" value="1"/>
</dbReference>
<name>A0A1X6WPT9_9ENTE</name>
<evidence type="ECO:0000313" key="7">
    <source>
        <dbReference type="Proteomes" id="UP000195918"/>
    </source>
</evidence>
<feature type="domain" description="HTH lysR-type" evidence="5">
    <location>
        <begin position="10"/>
        <end position="62"/>
    </location>
</feature>
<dbReference type="SUPFAM" id="SSF53850">
    <property type="entry name" value="Periplasmic binding protein-like II"/>
    <property type="match status" value="1"/>
</dbReference>
<comment type="similarity">
    <text evidence="1">Belongs to the LysR transcriptional regulatory family.</text>
</comment>
<dbReference type="PANTHER" id="PTHR30419">
    <property type="entry name" value="HTH-TYPE TRANSCRIPTIONAL REGULATOR YBHD"/>
    <property type="match status" value="1"/>
</dbReference>
<dbReference type="OrthoDB" id="9778774at2"/>
<sequence length="316" mass="35988">MTTIESNLMLQYLEMLLKHGTFTKASKELYISQPYLTQTIKKTEKILGVSIINRTSKPLQLTEAGKIYYQHLTSLEIEQDNFMKKIHTLSYPDHQTIRIGILSSLGTYLLPIILPKFIKKNPNLMININEDIPSANEDKVLNGDLDFLIGQNPETISPNLTVKDCGSHSYFALIPNTSSLYQKNTQFLPEGTLSIRQLLSEPLVLTTRGSAIRRQIDYLLQKNNITPNISLECDNIFTVGELASHGVGITLLPESTLPFQNLDNCNLYLLNQELISLKYFIAFSNKKNLTPEEEQLIQIFTTEISKNIKNKNRYFN</sequence>
<accession>A0A1X6WPT9</accession>
<dbReference type="InterPro" id="IPR005119">
    <property type="entry name" value="LysR_subst-bd"/>
</dbReference>
<dbReference type="SUPFAM" id="SSF46785">
    <property type="entry name" value="Winged helix' DNA-binding domain"/>
    <property type="match status" value="1"/>
</dbReference>
<dbReference type="InterPro" id="IPR036388">
    <property type="entry name" value="WH-like_DNA-bd_sf"/>
</dbReference>
<protein>
    <submittedName>
        <fullName evidence="6">Predicted transcriptional regulators</fullName>
    </submittedName>
</protein>
<evidence type="ECO:0000259" key="5">
    <source>
        <dbReference type="PROSITE" id="PS50931"/>
    </source>
</evidence>
<evidence type="ECO:0000256" key="1">
    <source>
        <dbReference type="ARBA" id="ARBA00009437"/>
    </source>
</evidence>
<dbReference type="EMBL" id="FWFD01000014">
    <property type="protein sequence ID" value="SLM86277.1"/>
    <property type="molecule type" value="Genomic_DNA"/>
</dbReference>
<dbReference type="Gene3D" id="3.40.190.290">
    <property type="match status" value="1"/>
</dbReference>
<dbReference type="GO" id="GO:0005829">
    <property type="term" value="C:cytosol"/>
    <property type="evidence" value="ECO:0007669"/>
    <property type="project" value="TreeGrafter"/>
</dbReference>
<dbReference type="GO" id="GO:0003700">
    <property type="term" value="F:DNA-binding transcription factor activity"/>
    <property type="evidence" value="ECO:0007669"/>
    <property type="project" value="InterPro"/>
</dbReference>
<keyword evidence="4" id="KW-0804">Transcription</keyword>
<gene>
    <name evidence="6" type="ORF">FM121_09320</name>
</gene>